<dbReference type="AlphaFoldDB" id="A0A6I6EWE6"/>
<keyword evidence="3" id="KW-1185">Reference proteome</keyword>
<proteinExistence type="predicted"/>
<protein>
    <recommendedName>
        <fullName evidence="1">Transcription regulator PadR N-terminal domain-containing protein</fullName>
    </recommendedName>
</protein>
<dbReference type="Gene3D" id="1.10.10.10">
    <property type="entry name" value="Winged helix-like DNA-binding domain superfamily/Winged helix DNA-binding domain"/>
    <property type="match status" value="1"/>
</dbReference>
<evidence type="ECO:0000259" key="1">
    <source>
        <dbReference type="Pfam" id="PF03551"/>
    </source>
</evidence>
<dbReference type="Pfam" id="PF03551">
    <property type="entry name" value="PadR"/>
    <property type="match status" value="1"/>
</dbReference>
<dbReference type="InterPro" id="IPR005149">
    <property type="entry name" value="Tscrpt_reg_PadR_N"/>
</dbReference>
<feature type="domain" description="Transcription regulator PadR N-terminal" evidence="1">
    <location>
        <begin position="2"/>
        <end position="54"/>
    </location>
</feature>
<dbReference type="Proteomes" id="UP000422764">
    <property type="component" value="Chromosome"/>
</dbReference>
<gene>
    <name evidence="2" type="ORF">GOM49_04815</name>
</gene>
<organism evidence="2 3">
    <name type="scientific">Clostridium bovifaecis</name>
    <dbReference type="NCBI Taxonomy" id="2184719"/>
    <lineage>
        <taxon>Bacteria</taxon>
        <taxon>Bacillati</taxon>
        <taxon>Bacillota</taxon>
        <taxon>Clostridia</taxon>
        <taxon>Eubacteriales</taxon>
        <taxon>Clostridiaceae</taxon>
        <taxon>Clostridium</taxon>
    </lineage>
</organism>
<evidence type="ECO:0000313" key="2">
    <source>
        <dbReference type="EMBL" id="QGU94511.1"/>
    </source>
</evidence>
<sequence>MQFIKDKTNQRVDLGSGTLYGALNNLLKKGWIKQIDEDKRKKEHLITDIGSEQVEIEVKSCFN</sequence>
<reference evidence="2 3" key="1">
    <citation type="submission" date="2019-12" db="EMBL/GenBank/DDBJ databases">
        <title>Genome sequenceing of Clostridium bovifaecis.</title>
        <authorList>
            <person name="Yao Y."/>
        </authorList>
    </citation>
    <scope>NUCLEOTIDE SEQUENCE [LARGE SCALE GENOMIC DNA]</scope>
    <source>
        <strain evidence="2 3">BXX</strain>
    </source>
</reference>
<dbReference type="InterPro" id="IPR036388">
    <property type="entry name" value="WH-like_DNA-bd_sf"/>
</dbReference>
<dbReference type="SUPFAM" id="SSF46785">
    <property type="entry name" value="Winged helix' DNA-binding domain"/>
    <property type="match status" value="1"/>
</dbReference>
<accession>A0A6I6EWE6</accession>
<name>A0A6I6EWE6_9CLOT</name>
<dbReference type="InterPro" id="IPR036390">
    <property type="entry name" value="WH_DNA-bd_sf"/>
</dbReference>
<dbReference type="EMBL" id="CP046522">
    <property type="protein sequence ID" value="QGU94511.1"/>
    <property type="molecule type" value="Genomic_DNA"/>
</dbReference>
<evidence type="ECO:0000313" key="3">
    <source>
        <dbReference type="Proteomes" id="UP000422764"/>
    </source>
</evidence>